<feature type="transmembrane region" description="Helical" evidence="1">
    <location>
        <begin position="255"/>
        <end position="275"/>
    </location>
</feature>
<dbReference type="EMBL" id="CDPU01000032">
    <property type="protein sequence ID" value="CEO52993.1"/>
    <property type="molecule type" value="Genomic_DNA"/>
</dbReference>
<keyword evidence="1" id="KW-0472">Membrane</keyword>
<dbReference type="AlphaFoldDB" id="A0A0B7K6J6"/>
<dbReference type="SUPFAM" id="SSF53474">
    <property type="entry name" value="alpha/beta-Hydrolases"/>
    <property type="match status" value="1"/>
</dbReference>
<organism evidence="2">
    <name type="scientific">Bionectria ochroleuca</name>
    <name type="common">Gliocladium roseum</name>
    <dbReference type="NCBI Taxonomy" id="29856"/>
    <lineage>
        <taxon>Eukaryota</taxon>
        <taxon>Fungi</taxon>
        <taxon>Dikarya</taxon>
        <taxon>Ascomycota</taxon>
        <taxon>Pezizomycotina</taxon>
        <taxon>Sordariomycetes</taxon>
        <taxon>Hypocreomycetidae</taxon>
        <taxon>Hypocreales</taxon>
        <taxon>Bionectriaceae</taxon>
        <taxon>Clonostachys</taxon>
    </lineage>
</organism>
<feature type="transmembrane region" description="Helical" evidence="1">
    <location>
        <begin position="12"/>
        <end position="38"/>
    </location>
</feature>
<evidence type="ECO:0000256" key="1">
    <source>
        <dbReference type="SAM" id="Phobius"/>
    </source>
</evidence>
<accession>A0A0B7K6J6</accession>
<sequence>MIGTSRAELYFIRVSIVVFRYTPAICVFALLLLYLSGINSSWKIFSTVILTLSLAAEGLFYLLAWRPAQARLRLKAVYPPPLTSPQRRALFEKCIENMQSPERYLQGWFLGADLQDIRRENLREFIMWAFFDREETDFGDWSASEEQDMDYFINLIEERLGKTIEPGRTPAKSLRLNIDGIHTTYRSLAWYIVIFFVDQFTHVALWFHGFQYFTAESNRDVFPPRPLRFLTAHQSEAPGLSYWYSPRQDPDDTNVPIMFFHGIGVGLLTYIRFLAGLKKSNRAGIIAIETLPISFRLTSSPLDRVEFLRQVNLVLDHHNWDTFAIATHSYGSVQAAHILHSPSMRSRVSAIAMVDPVTIMLHLPPVAYNFTRRLPSRANEWQLWYFASTDPGVAHCLGRHLFWRDTIIWKDDLVQRRGSDGSKIGNRRVAVMLSGQDIIVDVPSVAKYLESRGQDVLDLNGDGKVLVKVFPELDHAQVFDYRAACDEAIDIVTSCCDA</sequence>
<dbReference type="PANTHER" id="PTHR37471:SF1">
    <property type="entry name" value="AB HYDROLASE-1 DOMAIN-CONTAINING PROTEIN"/>
    <property type="match status" value="1"/>
</dbReference>
<feature type="transmembrane region" description="Helical" evidence="1">
    <location>
        <begin position="188"/>
        <end position="207"/>
    </location>
</feature>
<dbReference type="InterPro" id="IPR029058">
    <property type="entry name" value="AB_hydrolase_fold"/>
</dbReference>
<keyword evidence="1" id="KW-1133">Transmembrane helix</keyword>
<gene>
    <name evidence="2" type="ORF">BN869_000009051_1</name>
</gene>
<dbReference type="Gene3D" id="3.40.50.1820">
    <property type="entry name" value="alpha/beta hydrolase"/>
    <property type="match status" value="1"/>
</dbReference>
<protein>
    <recommendedName>
        <fullName evidence="3">AB hydrolase-1 domain-containing protein</fullName>
    </recommendedName>
</protein>
<evidence type="ECO:0000313" key="2">
    <source>
        <dbReference type="EMBL" id="CEO52993.1"/>
    </source>
</evidence>
<keyword evidence="1" id="KW-0812">Transmembrane</keyword>
<name>A0A0B7K6J6_BIOOC</name>
<dbReference type="PANTHER" id="PTHR37471">
    <property type="entry name" value="UNNAMED PRODUCT"/>
    <property type="match status" value="1"/>
</dbReference>
<evidence type="ECO:0008006" key="3">
    <source>
        <dbReference type="Google" id="ProtNLM"/>
    </source>
</evidence>
<reference evidence="2" key="1">
    <citation type="submission" date="2015-01" db="EMBL/GenBank/DDBJ databases">
        <authorList>
            <person name="Durling Mikael"/>
        </authorList>
    </citation>
    <scope>NUCLEOTIDE SEQUENCE</scope>
</reference>
<feature type="transmembrane region" description="Helical" evidence="1">
    <location>
        <begin position="44"/>
        <end position="65"/>
    </location>
</feature>
<proteinExistence type="predicted"/>